<keyword evidence="5" id="KW-0547">Nucleotide-binding</keyword>
<organism evidence="8 9">
    <name type="scientific">Sulfurospirillum deleyianum (strain ATCC 51133 / DSM 6946 / 5175)</name>
    <dbReference type="NCBI Taxonomy" id="525898"/>
    <lineage>
        <taxon>Bacteria</taxon>
        <taxon>Pseudomonadati</taxon>
        <taxon>Campylobacterota</taxon>
        <taxon>Epsilonproteobacteria</taxon>
        <taxon>Campylobacterales</taxon>
        <taxon>Sulfurospirillaceae</taxon>
        <taxon>Sulfurospirillum</taxon>
    </lineage>
</organism>
<reference evidence="8 9" key="2">
    <citation type="journal article" date="2010" name="Stand. Genomic Sci.">
        <title>Complete genome sequence of Sulfurospirillum deleyianum type strain (5175).</title>
        <authorList>
            <person name="Sikorski J."/>
            <person name="Lapidus A."/>
            <person name="Copeland A."/>
            <person name="Glavina Del Rio T."/>
            <person name="Nolan M."/>
            <person name="Lucas S."/>
            <person name="Chen F."/>
            <person name="Tice H."/>
            <person name="Cheng J.F."/>
            <person name="Saunders E."/>
            <person name="Bruce D."/>
            <person name="Goodwin L."/>
            <person name="Pitluck S."/>
            <person name="Ovchinnikova G."/>
            <person name="Pati A."/>
            <person name="Ivanova N."/>
            <person name="Mavromatis K."/>
            <person name="Chen A."/>
            <person name="Palaniappan K."/>
            <person name="Chain P."/>
            <person name="Land M."/>
            <person name="Hauser L."/>
            <person name="Chang Y.J."/>
            <person name="Jeffries C.D."/>
            <person name="Brettin T."/>
            <person name="Detter J.C."/>
            <person name="Han C."/>
            <person name="Rohde M."/>
            <person name="Lang E."/>
            <person name="Spring S."/>
            <person name="Goker M."/>
            <person name="Bristow J."/>
            <person name="Eisen J.A."/>
            <person name="Markowitz V."/>
            <person name="Hugenholtz P."/>
            <person name="Kyrpides N.C."/>
            <person name="Klenk H.P."/>
        </authorList>
    </citation>
    <scope>NUCLEOTIDE SEQUENCE [LARGE SCALE GENOMIC DNA]</scope>
    <source>
        <strain evidence="9">ATCC 51133 / DSM 6946 / 5175</strain>
    </source>
</reference>
<dbReference type="SMART" id="SM00382">
    <property type="entry name" value="AAA"/>
    <property type="match status" value="1"/>
</dbReference>
<dbReference type="InterPro" id="IPR003439">
    <property type="entry name" value="ABC_transporter-like_ATP-bd"/>
</dbReference>
<keyword evidence="6" id="KW-0067">ATP-binding</keyword>
<dbReference type="RefSeq" id="WP_012857929.1">
    <property type="nucleotide sequence ID" value="NC_013512.1"/>
</dbReference>
<dbReference type="PANTHER" id="PTHR24220:SF86">
    <property type="entry name" value="ABC TRANSPORTER ABCH.1"/>
    <property type="match status" value="1"/>
</dbReference>
<evidence type="ECO:0000256" key="4">
    <source>
        <dbReference type="ARBA" id="ARBA00022448"/>
    </source>
</evidence>
<evidence type="ECO:0000259" key="7">
    <source>
        <dbReference type="PROSITE" id="PS50893"/>
    </source>
</evidence>
<accession>D1B514</accession>
<reference evidence="9" key="1">
    <citation type="submission" date="2009-11" db="EMBL/GenBank/DDBJ databases">
        <title>The complete genome of Sulfurospirillum deleyianum DSM 6946.</title>
        <authorList>
            <consortium name="US DOE Joint Genome Institute (JGI-PGF)"/>
            <person name="Lucas S."/>
            <person name="Copeland A."/>
            <person name="Lapidus A."/>
            <person name="Glavina del Rio T."/>
            <person name="Dalin E."/>
            <person name="Tice H."/>
            <person name="Bruce D."/>
            <person name="Goodwin L."/>
            <person name="Pitluck S."/>
            <person name="Kyrpides N."/>
            <person name="Mavromatis K."/>
            <person name="Ivanova N."/>
            <person name="Ovchinnikova G."/>
            <person name="Munk A.C."/>
            <person name="Lu M."/>
            <person name="Brettin T."/>
            <person name="Detter J.C."/>
            <person name="Han C."/>
            <person name="Tapia R."/>
            <person name="Larimer F."/>
            <person name="Land M."/>
            <person name="Hauser L."/>
            <person name="Markowitz V."/>
            <person name="Cheng J.F."/>
            <person name="Hugenholtz P."/>
            <person name="Woyke T."/>
            <person name="Wu D."/>
            <person name="Aumann P."/>
            <person name="Schneider S."/>
            <person name="Lang E."/>
            <person name="Spring S."/>
            <person name="Klenk H.P."/>
            <person name="Eisen J.A."/>
        </authorList>
    </citation>
    <scope>NUCLEOTIDE SEQUENCE [LARGE SCALE GENOMIC DNA]</scope>
    <source>
        <strain evidence="9">ATCC 51133 / DSM 6946 / 5175</strain>
    </source>
</reference>
<evidence type="ECO:0000313" key="8">
    <source>
        <dbReference type="EMBL" id="ACZ13184.1"/>
    </source>
</evidence>
<dbReference type="GO" id="GO:0016887">
    <property type="term" value="F:ATP hydrolysis activity"/>
    <property type="evidence" value="ECO:0007669"/>
    <property type="project" value="InterPro"/>
</dbReference>
<dbReference type="InterPro" id="IPR017871">
    <property type="entry name" value="ABC_transporter-like_CS"/>
</dbReference>
<dbReference type="HOGENOM" id="CLU_000604_1_22_7"/>
<protein>
    <recommendedName>
        <fullName evidence="3">Cell division ATP-binding protein FtsE</fullName>
    </recommendedName>
</protein>
<dbReference type="STRING" id="525898.Sdel_2172"/>
<proteinExistence type="inferred from homology"/>
<dbReference type="InterPro" id="IPR027417">
    <property type="entry name" value="P-loop_NTPase"/>
</dbReference>
<evidence type="ECO:0000256" key="5">
    <source>
        <dbReference type="ARBA" id="ARBA00022741"/>
    </source>
</evidence>
<evidence type="ECO:0000256" key="2">
    <source>
        <dbReference type="ARBA" id="ARBA00005417"/>
    </source>
</evidence>
<dbReference type="EMBL" id="CP001816">
    <property type="protein sequence ID" value="ACZ13184.1"/>
    <property type="molecule type" value="Genomic_DNA"/>
</dbReference>
<name>D1B514_SULD5</name>
<dbReference type="eggNOG" id="COG1136">
    <property type="taxonomic scope" value="Bacteria"/>
</dbReference>
<dbReference type="InterPro" id="IPR015854">
    <property type="entry name" value="ABC_transpr_LolD-like"/>
</dbReference>
<dbReference type="InterPro" id="IPR017911">
    <property type="entry name" value="MacB-like_ATP-bd"/>
</dbReference>
<keyword evidence="9" id="KW-1185">Reference proteome</keyword>
<dbReference type="PANTHER" id="PTHR24220">
    <property type="entry name" value="IMPORT ATP-BINDING PROTEIN"/>
    <property type="match status" value="1"/>
</dbReference>
<dbReference type="GO" id="GO:0005524">
    <property type="term" value="F:ATP binding"/>
    <property type="evidence" value="ECO:0007669"/>
    <property type="project" value="UniProtKB-KW"/>
</dbReference>
<dbReference type="GO" id="GO:0005886">
    <property type="term" value="C:plasma membrane"/>
    <property type="evidence" value="ECO:0007669"/>
    <property type="project" value="UniProtKB-ARBA"/>
</dbReference>
<dbReference type="PROSITE" id="PS50893">
    <property type="entry name" value="ABC_TRANSPORTER_2"/>
    <property type="match status" value="1"/>
</dbReference>
<dbReference type="GO" id="GO:0022857">
    <property type="term" value="F:transmembrane transporter activity"/>
    <property type="evidence" value="ECO:0007669"/>
    <property type="project" value="TreeGrafter"/>
</dbReference>
<evidence type="ECO:0000256" key="6">
    <source>
        <dbReference type="ARBA" id="ARBA00022840"/>
    </source>
</evidence>
<evidence type="ECO:0000256" key="3">
    <source>
        <dbReference type="ARBA" id="ARBA00020019"/>
    </source>
</evidence>
<dbReference type="Pfam" id="PF00005">
    <property type="entry name" value="ABC_tran"/>
    <property type="match status" value="1"/>
</dbReference>
<dbReference type="SUPFAM" id="SSF52540">
    <property type="entry name" value="P-loop containing nucleoside triphosphate hydrolases"/>
    <property type="match status" value="1"/>
</dbReference>
<dbReference type="AlphaFoldDB" id="D1B514"/>
<comment type="function">
    <text evidence="1">Part of the ABC transporter FtsEX involved in cellular division. Important for assembly or stability of the septal ring.</text>
</comment>
<sequence>MIRLDNVCKRYETSTQKIDALLNITLHVKRGECVVLKGASGSGKSTILSLIAGLCKPSSGNVMVDDVAISKLIEPFSAYVRREKIGFIFQRFHLIPSLSVEENILLPLIPTNPEAKVLKERVHTVMEQCHIVHKAQTLVRYLSGGEQQRVAIARALVNAPVLILADEPTANLDEALSLQFLEMIESLKKEGVTLLIATHDPLFFDAKVVDRIIEIKHGMIVA</sequence>
<dbReference type="KEGG" id="sdl:Sdel_2172"/>
<evidence type="ECO:0000256" key="1">
    <source>
        <dbReference type="ARBA" id="ARBA00002579"/>
    </source>
</evidence>
<gene>
    <name evidence="8" type="ordered locus">Sdel_2172</name>
</gene>
<dbReference type="CDD" id="cd03255">
    <property type="entry name" value="ABC_MJ0796_LolCDE_FtsE"/>
    <property type="match status" value="1"/>
</dbReference>
<keyword evidence="4" id="KW-0813">Transport</keyword>
<dbReference type="OrthoDB" id="9809450at2"/>
<feature type="domain" description="ABC transporter" evidence="7">
    <location>
        <begin position="2"/>
        <end position="221"/>
    </location>
</feature>
<comment type="similarity">
    <text evidence="2">Belongs to the ABC transporter superfamily.</text>
</comment>
<dbReference type="FunFam" id="3.40.50.300:FF:000056">
    <property type="entry name" value="Cell division ATP-binding protein FtsE"/>
    <property type="match status" value="1"/>
</dbReference>
<dbReference type="InterPro" id="IPR003593">
    <property type="entry name" value="AAA+_ATPase"/>
</dbReference>
<dbReference type="PROSITE" id="PS00211">
    <property type="entry name" value="ABC_TRANSPORTER_1"/>
    <property type="match status" value="1"/>
</dbReference>
<dbReference type="Proteomes" id="UP000002222">
    <property type="component" value="Chromosome"/>
</dbReference>
<evidence type="ECO:0000313" key="9">
    <source>
        <dbReference type="Proteomes" id="UP000002222"/>
    </source>
</evidence>
<dbReference type="Gene3D" id="3.40.50.300">
    <property type="entry name" value="P-loop containing nucleotide triphosphate hydrolases"/>
    <property type="match status" value="1"/>
</dbReference>